<reference evidence="4 5" key="1">
    <citation type="submission" date="2015-02" db="EMBL/GenBank/DDBJ databases">
        <title>Draft genome of a novel marine cyanobacterium (Chroococcales) isolated from South Atlantic Ocean.</title>
        <authorList>
            <person name="Rigonato J."/>
            <person name="Alvarenga D.O."/>
            <person name="Branco L.H."/>
            <person name="Varani A.M."/>
            <person name="Brandini F.P."/>
            <person name="Fiore M.F."/>
        </authorList>
    </citation>
    <scope>NUCLEOTIDE SEQUENCE [LARGE SCALE GENOMIC DNA]</scope>
    <source>
        <strain evidence="4 5">CENA595</strain>
    </source>
</reference>
<dbReference type="STRING" id="1618023.UH38_04210"/>
<sequence length="193" mass="20736">MTENVGQPAQVSVGAKVRNLLIVLVAVALSVALFLGLKTQGNTVSLATLDEQSTPLEVALSNGKPTLMEFYANWCSSCQAMAPDIAQLEKDYDKSVNFVMLNVDNTKWLPEILKYRVDGIPHFVFMGKDGNAIAQTVGKQPRTIMSSNLDALIAESPLPYAQSNRGQVSKFSAPAAPNSDDPRLHSGQSRSAG</sequence>
<evidence type="ECO:0000313" key="5">
    <source>
        <dbReference type="Proteomes" id="UP000032452"/>
    </source>
</evidence>
<gene>
    <name evidence="4" type="ORF">UH38_04210</name>
</gene>
<dbReference type="RefSeq" id="WP_045053383.1">
    <property type="nucleotide sequence ID" value="NZ_CAWMDP010000011.1"/>
</dbReference>
<keyword evidence="2" id="KW-0812">Transmembrane</keyword>
<name>A0A0D8ZVL2_9CYAN</name>
<evidence type="ECO:0000256" key="1">
    <source>
        <dbReference type="SAM" id="MobiDB-lite"/>
    </source>
</evidence>
<feature type="domain" description="Thioredoxin" evidence="3">
    <location>
        <begin position="25"/>
        <end position="154"/>
    </location>
</feature>
<feature type="transmembrane region" description="Helical" evidence="2">
    <location>
        <begin position="20"/>
        <end position="37"/>
    </location>
</feature>
<dbReference type="PATRIC" id="fig|1618023.3.peg.708"/>
<feature type="region of interest" description="Disordered" evidence="1">
    <location>
        <begin position="163"/>
        <end position="193"/>
    </location>
</feature>
<evidence type="ECO:0000256" key="2">
    <source>
        <dbReference type="SAM" id="Phobius"/>
    </source>
</evidence>
<keyword evidence="2" id="KW-1133">Transmembrane helix</keyword>
<dbReference type="SUPFAM" id="SSF52833">
    <property type="entry name" value="Thioredoxin-like"/>
    <property type="match status" value="1"/>
</dbReference>
<dbReference type="EMBL" id="JYON01000003">
    <property type="protein sequence ID" value="KJH72770.1"/>
    <property type="molecule type" value="Genomic_DNA"/>
</dbReference>
<organism evidence="4 5">
    <name type="scientific">Aliterella atlantica CENA595</name>
    <dbReference type="NCBI Taxonomy" id="1618023"/>
    <lineage>
        <taxon>Bacteria</taxon>
        <taxon>Bacillati</taxon>
        <taxon>Cyanobacteriota</taxon>
        <taxon>Cyanophyceae</taxon>
        <taxon>Chroococcidiopsidales</taxon>
        <taxon>Aliterellaceae</taxon>
        <taxon>Aliterella</taxon>
    </lineage>
</organism>
<protein>
    <submittedName>
        <fullName evidence="4">Thiol:disulfide interchange protein</fullName>
    </submittedName>
</protein>
<keyword evidence="5" id="KW-1185">Reference proteome</keyword>
<dbReference type="CDD" id="cd02950">
    <property type="entry name" value="TxlA"/>
    <property type="match status" value="1"/>
</dbReference>
<evidence type="ECO:0000313" key="4">
    <source>
        <dbReference type="EMBL" id="KJH72770.1"/>
    </source>
</evidence>
<evidence type="ECO:0000259" key="3">
    <source>
        <dbReference type="PROSITE" id="PS51352"/>
    </source>
</evidence>
<accession>A0A0D8ZVL2</accession>
<proteinExistence type="predicted"/>
<dbReference type="AlphaFoldDB" id="A0A0D8ZVL2"/>
<dbReference type="Gene3D" id="3.40.30.10">
    <property type="entry name" value="Glutaredoxin"/>
    <property type="match status" value="1"/>
</dbReference>
<dbReference type="OrthoDB" id="423012at2"/>
<dbReference type="InterPro" id="IPR013766">
    <property type="entry name" value="Thioredoxin_domain"/>
</dbReference>
<comment type="caution">
    <text evidence="4">The sequence shown here is derived from an EMBL/GenBank/DDBJ whole genome shotgun (WGS) entry which is preliminary data.</text>
</comment>
<dbReference type="InterPro" id="IPR036249">
    <property type="entry name" value="Thioredoxin-like_sf"/>
</dbReference>
<dbReference type="InterPro" id="IPR044241">
    <property type="entry name" value="TxlA/HCF164"/>
</dbReference>
<keyword evidence="2" id="KW-0472">Membrane</keyword>
<dbReference type="GO" id="GO:0016671">
    <property type="term" value="F:oxidoreductase activity, acting on a sulfur group of donors, disulfide as acceptor"/>
    <property type="evidence" value="ECO:0007669"/>
    <property type="project" value="TreeGrafter"/>
</dbReference>
<dbReference type="PROSITE" id="PS51352">
    <property type="entry name" value="THIOREDOXIN_2"/>
    <property type="match status" value="1"/>
</dbReference>
<dbReference type="PANTHER" id="PTHR47353:SF1">
    <property type="entry name" value="THIOREDOXIN-LIKE PROTEIN HCF164, CHLOROPLASTIC"/>
    <property type="match status" value="1"/>
</dbReference>
<dbReference type="PANTHER" id="PTHR47353">
    <property type="entry name" value="THIOREDOXIN-LIKE PROTEIN HCF164, CHLOROPLASTIC"/>
    <property type="match status" value="1"/>
</dbReference>
<dbReference type="Proteomes" id="UP000032452">
    <property type="component" value="Unassembled WGS sequence"/>
</dbReference>
<dbReference type="FunFam" id="3.40.30.10:FF:000423">
    <property type="entry name" value="Thiol:disulfide interchange protein"/>
    <property type="match status" value="1"/>
</dbReference>
<dbReference type="Pfam" id="PF00085">
    <property type="entry name" value="Thioredoxin"/>
    <property type="match status" value="1"/>
</dbReference>